<organism evidence="2 3">
    <name type="scientific">Symbiochloris irregularis</name>
    <dbReference type="NCBI Taxonomy" id="706552"/>
    <lineage>
        <taxon>Eukaryota</taxon>
        <taxon>Viridiplantae</taxon>
        <taxon>Chlorophyta</taxon>
        <taxon>core chlorophytes</taxon>
        <taxon>Trebouxiophyceae</taxon>
        <taxon>Trebouxiales</taxon>
        <taxon>Trebouxiaceae</taxon>
        <taxon>Symbiochloris</taxon>
    </lineage>
</organism>
<dbReference type="InterPro" id="IPR029058">
    <property type="entry name" value="AB_hydrolase_fold"/>
</dbReference>
<sequence length="494" mass="54352">MHRAVSVLSTEAASVTGSDKQVSSSHSRFEAVLETLTRILLLPLYVATFLVELPDRVIYKEPDGYGLCKWTESYCEGTIPTPTLPTAAMRMRVPLVSSGTDTSEEQQAGGSKADAFSLLPDHAADGKIILQRFVESWKDSVMLTLQGILYYMVQHCLRLFAIDHLLFVFQRDLQRLIAWATGAMYTTAQGARIPMSLLGALLLVYEDADIVQDVVDDRWGMTFHGQQSVPAHNSRHCWVPDLVYFSCSSPDAFILTLKGADPMWQMGLAADPPTSKSPQAGRGEVHDGLWQGLHQPDPFCPSRTMYDALVGQLRLGRSLGKALYITGHSLGGSLSTVFVVALLRRDPALAACIRGIVTFASPRAGNPEFASVFDSVFGDVSLRFVNGADMVPMLPPKGLGFQHVQGLQHLASRPVNGSRVLQGGEASPAVRSEDRWGYVNCARKLLEAPMKGCNAFRLLTRIVMVWVPGFSDHLPTDYLEALQEEHSLLMRKQY</sequence>
<comment type="caution">
    <text evidence="2">The sequence shown here is derived from an EMBL/GenBank/DDBJ whole genome shotgun (WGS) entry which is preliminary data.</text>
</comment>
<dbReference type="SUPFAM" id="SSF53474">
    <property type="entry name" value="alpha/beta-Hydrolases"/>
    <property type="match status" value="1"/>
</dbReference>
<reference evidence="2 3" key="1">
    <citation type="journal article" date="2024" name="Nat. Commun.">
        <title>Phylogenomics reveals the evolutionary origins of lichenization in chlorophyte algae.</title>
        <authorList>
            <person name="Puginier C."/>
            <person name="Libourel C."/>
            <person name="Otte J."/>
            <person name="Skaloud P."/>
            <person name="Haon M."/>
            <person name="Grisel S."/>
            <person name="Petersen M."/>
            <person name="Berrin J.G."/>
            <person name="Delaux P.M."/>
            <person name="Dal Grande F."/>
            <person name="Keller J."/>
        </authorList>
    </citation>
    <scope>NUCLEOTIDE SEQUENCE [LARGE SCALE GENOMIC DNA]</scope>
    <source>
        <strain evidence="2 3">SAG 2036</strain>
    </source>
</reference>
<dbReference type="InterPro" id="IPR044819">
    <property type="entry name" value="OBL-like"/>
</dbReference>
<dbReference type="AlphaFoldDB" id="A0AAW1NY31"/>
<gene>
    <name evidence="2" type="ORF">WJX73_006280</name>
</gene>
<dbReference type="PANTHER" id="PTHR46086:SF3">
    <property type="entry name" value="TRIACYLGLYCEROL LIPASE OBL1"/>
    <property type="match status" value="1"/>
</dbReference>
<dbReference type="CDD" id="cd00519">
    <property type="entry name" value="Lipase_3"/>
    <property type="match status" value="1"/>
</dbReference>
<dbReference type="InterPro" id="IPR002921">
    <property type="entry name" value="Fungal_lipase-type"/>
</dbReference>
<evidence type="ECO:0000259" key="1">
    <source>
        <dbReference type="Pfam" id="PF01764"/>
    </source>
</evidence>
<dbReference type="Pfam" id="PF01764">
    <property type="entry name" value="Lipase_3"/>
    <property type="match status" value="1"/>
</dbReference>
<dbReference type="Gene3D" id="3.40.50.1820">
    <property type="entry name" value="alpha/beta hydrolase"/>
    <property type="match status" value="1"/>
</dbReference>
<accession>A0AAW1NY31</accession>
<proteinExistence type="predicted"/>
<dbReference type="GO" id="GO:0006629">
    <property type="term" value="P:lipid metabolic process"/>
    <property type="evidence" value="ECO:0007669"/>
    <property type="project" value="InterPro"/>
</dbReference>
<evidence type="ECO:0000313" key="3">
    <source>
        <dbReference type="Proteomes" id="UP001465755"/>
    </source>
</evidence>
<protein>
    <recommendedName>
        <fullName evidence="1">Fungal lipase-type domain-containing protein</fullName>
    </recommendedName>
</protein>
<dbReference type="Proteomes" id="UP001465755">
    <property type="component" value="Unassembled WGS sequence"/>
</dbReference>
<evidence type="ECO:0000313" key="2">
    <source>
        <dbReference type="EMBL" id="KAK9801982.1"/>
    </source>
</evidence>
<dbReference type="PANTHER" id="PTHR46086">
    <property type="entry name" value="ALPHA/BETA-HYDROLASES SUPERFAMILY PROTEIN"/>
    <property type="match status" value="1"/>
</dbReference>
<name>A0AAW1NY31_9CHLO</name>
<feature type="domain" description="Fungal lipase-type" evidence="1">
    <location>
        <begin position="280"/>
        <end position="397"/>
    </location>
</feature>
<dbReference type="GO" id="GO:0004806">
    <property type="term" value="F:triacylglycerol lipase activity"/>
    <property type="evidence" value="ECO:0007669"/>
    <property type="project" value="InterPro"/>
</dbReference>
<dbReference type="EMBL" id="JALJOQ010000073">
    <property type="protein sequence ID" value="KAK9801982.1"/>
    <property type="molecule type" value="Genomic_DNA"/>
</dbReference>
<keyword evidence="3" id="KW-1185">Reference proteome</keyword>